<dbReference type="Proteomes" id="UP000289738">
    <property type="component" value="Chromosome B08"/>
</dbReference>
<evidence type="ECO:0000313" key="2">
    <source>
        <dbReference type="Proteomes" id="UP000289738"/>
    </source>
</evidence>
<dbReference type="EMBL" id="SDMP01000018">
    <property type="protein sequence ID" value="RYQ96022.1"/>
    <property type="molecule type" value="Genomic_DNA"/>
</dbReference>
<name>A0A444Y260_ARAHY</name>
<keyword evidence="2" id="KW-1185">Reference proteome</keyword>
<organism evidence="1 2">
    <name type="scientific">Arachis hypogaea</name>
    <name type="common">Peanut</name>
    <dbReference type="NCBI Taxonomy" id="3818"/>
    <lineage>
        <taxon>Eukaryota</taxon>
        <taxon>Viridiplantae</taxon>
        <taxon>Streptophyta</taxon>
        <taxon>Embryophyta</taxon>
        <taxon>Tracheophyta</taxon>
        <taxon>Spermatophyta</taxon>
        <taxon>Magnoliopsida</taxon>
        <taxon>eudicotyledons</taxon>
        <taxon>Gunneridae</taxon>
        <taxon>Pentapetalae</taxon>
        <taxon>rosids</taxon>
        <taxon>fabids</taxon>
        <taxon>Fabales</taxon>
        <taxon>Fabaceae</taxon>
        <taxon>Papilionoideae</taxon>
        <taxon>50 kb inversion clade</taxon>
        <taxon>dalbergioids sensu lato</taxon>
        <taxon>Dalbergieae</taxon>
        <taxon>Pterocarpus clade</taxon>
        <taxon>Arachis</taxon>
    </lineage>
</organism>
<evidence type="ECO:0000313" key="1">
    <source>
        <dbReference type="EMBL" id="RYQ96022.1"/>
    </source>
</evidence>
<comment type="caution">
    <text evidence="1">The sequence shown here is derived from an EMBL/GenBank/DDBJ whole genome shotgun (WGS) entry which is preliminary data.</text>
</comment>
<gene>
    <name evidence="1" type="ORF">Ahy_B08g091474</name>
</gene>
<dbReference type="AlphaFoldDB" id="A0A444Y260"/>
<sequence length="89" mass="10644">MNYSHLCCPDRVEMLKQHMELSMFVHRTIENNEEARIRPSKIYQSFVVVAGNHHELSFIEEDVRNYIMREIRNVSKQEDAKEFGKFQAN</sequence>
<reference evidence="1 2" key="1">
    <citation type="submission" date="2019-01" db="EMBL/GenBank/DDBJ databases">
        <title>Sequencing of cultivated peanut Arachis hypogaea provides insights into genome evolution and oil improvement.</title>
        <authorList>
            <person name="Chen X."/>
        </authorList>
    </citation>
    <scope>NUCLEOTIDE SEQUENCE [LARGE SCALE GENOMIC DNA]</scope>
    <source>
        <strain evidence="2">cv. Fuhuasheng</strain>
        <tissue evidence="1">Leaves</tissue>
    </source>
</reference>
<protein>
    <submittedName>
        <fullName evidence="1">Uncharacterized protein</fullName>
    </submittedName>
</protein>
<proteinExistence type="predicted"/>
<accession>A0A444Y260</accession>